<proteinExistence type="predicted"/>
<accession>A0A3D8Y3K0</accession>
<gene>
    <name evidence="2" type="ORF">DSL64_26590</name>
</gene>
<dbReference type="EMBL" id="QNUL01000038">
    <property type="protein sequence ID" value="REA56493.1"/>
    <property type="molecule type" value="Genomic_DNA"/>
</dbReference>
<feature type="signal peptide" evidence="1">
    <location>
        <begin position="1"/>
        <end position="18"/>
    </location>
</feature>
<dbReference type="Proteomes" id="UP000256373">
    <property type="component" value="Unassembled WGS sequence"/>
</dbReference>
<evidence type="ECO:0000313" key="2">
    <source>
        <dbReference type="EMBL" id="REA56493.1"/>
    </source>
</evidence>
<dbReference type="AlphaFoldDB" id="A0A3D8Y3K0"/>
<keyword evidence="1" id="KW-0732">Signal</keyword>
<reference evidence="2 3" key="1">
    <citation type="submission" date="2018-07" db="EMBL/GenBank/DDBJ databases">
        <title>Dyadobacter roseus sp. nov., isolated from rose rhizosphere soil.</title>
        <authorList>
            <person name="Chen L."/>
        </authorList>
    </citation>
    <scope>NUCLEOTIDE SEQUENCE [LARGE SCALE GENOMIC DNA]</scope>
    <source>
        <strain evidence="2 3">RS19</strain>
    </source>
</reference>
<evidence type="ECO:0000256" key="1">
    <source>
        <dbReference type="SAM" id="SignalP"/>
    </source>
</evidence>
<dbReference type="SUPFAM" id="SSF52833">
    <property type="entry name" value="Thioredoxin-like"/>
    <property type="match status" value="1"/>
</dbReference>
<evidence type="ECO:0000313" key="3">
    <source>
        <dbReference type="Proteomes" id="UP000256373"/>
    </source>
</evidence>
<dbReference type="Pfam" id="PF13899">
    <property type="entry name" value="Thioredoxin_7"/>
    <property type="match status" value="1"/>
</dbReference>
<organism evidence="2 3">
    <name type="scientific">Dyadobacter luteus</name>
    <dbReference type="NCBI Taxonomy" id="2259619"/>
    <lineage>
        <taxon>Bacteria</taxon>
        <taxon>Pseudomonadati</taxon>
        <taxon>Bacteroidota</taxon>
        <taxon>Cytophagia</taxon>
        <taxon>Cytophagales</taxon>
        <taxon>Spirosomataceae</taxon>
        <taxon>Dyadobacter</taxon>
    </lineage>
</organism>
<evidence type="ECO:0008006" key="4">
    <source>
        <dbReference type="Google" id="ProtNLM"/>
    </source>
</evidence>
<dbReference type="RefSeq" id="WP_115834004.1">
    <property type="nucleotide sequence ID" value="NZ_QNUL01000038.1"/>
</dbReference>
<dbReference type="InterPro" id="IPR036249">
    <property type="entry name" value="Thioredoxin-like_sf"/>
</dbReference>
<dbReference type="Gene3D" id="3.40.30.10">
    <property type="entry name" value="Glutaredoxin"/>
    <property type="match status" value="1"/>
</dbReference>
<protein>
    <recommendedName>
        <fullName evidence="4">Thioredoxin domain-containing protein</fullName>
    </recommendedName>
</protein>
<keyword evidence="3" id="KW-1185">Reference proteome</keyword>
<dbReference type="OrthoDB" id="645813at2"/>
<name>A0A3D8Y3K0_9BACT</name>
<sequence length="462" mass="53206">MRKLLLYSAVLIAFQSHAQISFIDSTTTWEQLSKAAKKDKKLLFIHLWGTGCEQCNEVANQGFKSPGLQKIFQDNFIAISADITSENGKKLAEKFQIRAPFVSLFADPEGNLLNRYNGTTNNAGTYLENAKLAIQRKSGKQLSDYEKEYQKGQRSIVFLKEFIRKRREVNLPSGDLLDEYVGKLPVDSLADLQVIRFIFQQGPTLDSRAYKLIQAISGSGKGNKRLVDSLYKSIPYQEAVAINRAIIANSMQKAVQTKDINLASQTAYFTQQTYSPDFNSGRLYYHRGLINFYYTIKDTTSYFRESSLFITNTHLRMTVDSLKRIDEAAFEKSRERQMPMGPGGSRQAVQFAPPSQHFHMELNEHAWHFYQLNNKTRDLEQALMWSKKSMEWYEDLRRDKNYMPLGNPAYIDTYAHLLYKLNRKSEAIEWQTKAVEAQKVTGQSWVSMEKDLEKMKAGTLQW</sequence>
<comment type="caution">
    <text evidence="2">The sequence shown here is derived from an EMBL/GenBank/DDBJ whole genome shotgun (WGS) entry which is preliminary data.</text>
</comment>
<feature type="chain" id="PRO_5017833202" description="Thioredoxin domain-containing protein" evidence="1">
    <location>
        <begin position="19"/>
        <end position="462"/>
    </location>
</feature>